<dbReference type="InterPro" id="IPR009057">
    <property type="entry name" value="Homeodomain-like_sf"/>
</dbReference>
<dbReference type="GO" id="GO:0043565">
    <property type="term" value="F:sequence-specific DNA binding"/>
    <property type="evidence" value="ECO:0007669"/>
    <property type="project" value="InterPro"/>
</dbReference>
<keyword evidence="4" id="KW-0472">Membrane</keyword>
<dbReference type="InterPro" id="IPR020449">
    <property type="entry name" value="Tscrpt_reg_AraC-type_HTH"/>
</dbReference>
<evidence type="ECO:0000256" key="4">
    <source>
        <dbReference type="SAM" id="Phobius"/>
    </source>
</evidence>
<dbReference type="InterPro" id="IPR041522">
    <property type="entry name" value="CdaR_GGDEF"/>
</dbReference>
<evidence type="ECO:0000313" key="7">
    <source>
        <dbReference type="Proteomes" id="UP000245202"/>
    </source>
</evidence>
<name>A0A2R5EIQ2_9BACL</name>
<protein>
    <submittedName>
        <fullName evidence="6">Putative DNA-binding response regulator</fullName>
    </submittedName>
</protein>
<keyword evidence="7" id="KW-1185">Reference proteome</keyword>
<keyword evidence="4" id="KW-0812">Transmembrane</keyword>
<dbReference type="SUPFAM" id="SSF46689">
    <property type="entry name" value="Homeodomain-like"/>
    <property type="match status" value="2"/>
</dbReference>
<accession>A0A2R5EIQ2</accession>
<evidence type="ECO:0000313" key="6">
    <source>
        <dbReference type="EMBL" id="GBG06486.1"/>
    </source>
</evidence>
<dbReference type="InterPro" id="IPR018060">
    <property type="entry name" value="HTH_AraC"/>
</dbReference>
<dbReference type="GO" id="GO:0003700">
    <property type="term" value="F:DNA-binding transcription factor activity"/>
    <property type="evidence" value="ECO:0007669"/>
    <property type="project" value="InterPro"/>
</dbReference>
<dbReference type="PANTHER" id="PTHR43280:SF2">
    <property type="entry name" value="HTH-TYPE TRANSCRIPTIONAL REGULATOR EXSA"/>
    <property type="match status" value="1"/>
</dbReference>
<feature type="domain" description="HTH araC/xylS-type" evidence="5">
    <location>
        <begin position="573"/>
        <end position="671"/>
    </location>
</feature>
<keyword evidence="1" id="KW-0805">Transcription regulation</keyword>
<gene>
    <name evidence="6" type="ORF">PAT3040_01013</name>
</gene>
<dbReference type="InterPro" id="IPR018062">
    <property type="entry name" value="HTH_AraC-typ_CS"/>
</dbReference>
<evidence type="ECO:0000256" key="3">
    <source>
        <dbReference type="ARBA" id="ARBA00023163"/>
    </source>
</evidence>
<comment type="caution">
    <text evidence="6">The sequence shown here is derived from an EMBL/GenBank/DDBJ whole genome shotgun (WGS) entry which is preliminary data.</text>
</comment>
<proteinExistence type="predicted"/>
<dbReference type="PANTHER" id="PTHR43280">
    <property type="entry name" value="ARAC-FAMILY TRANSCRIPTIONAL REGULATOR"/>
    <property type="match status" value="1"/>
</dbReference>
<dbReference type="PROSITE" id="PS01124">
    <property type="entry name" value="HTH_ARAC_FAMILY_2"/>
    <property type="match status" value="1"/>
</dbReference>
<dbReference type="PRINTS" id="PR00032">
    <property type="entry name" value="HTHARAC"/>
</dbReference>
<keyword evidence="3" id="KW-0804">Transcription</keyword>
<dbReference type="Gene3D" id="1.10.10.60">
    <property type="entry name" value="Homeodomain-like"/>
    <property type="match status" value="2"/>
</dbReference>
<dbReference type="AlphaFoldDB" id="A0A2R5EIQ2"/>
<evidence type="ECO:0000259" key="5">
    <source>
        <dbReference type="PROSITE" id="PS01124"/>
    </source>
</evidence>
<dbReference type="Proteomes" id="UP000245202">
    <property type="component" value="Unassembled WGS sequence"/>
</dbReference>
<dbReference type="PROSITE" id="PS00041">
    <property type="entry name" value="HTH_ARAC_FAMILY_1"/>
    <property type="match status" value="1"/>
</dbReference>
<feature type="transmembrane region" description="Helical" evidence="4">
    <location>
        <begin position="12"/>
        <end position="32"/>
    </location>
</feature>
<feature type="transmembrane region" description="Helical" evidence="4">
    <location>
        <begin position="276"/>
        <end position="299"/>
    </location>
</feature>
<dbReference type="SMART" id="SM00342">
    <property type="entry name" value="HTH_ARAC"/>
    <property type="match status" value="1"/>
</dbReference>
<reference evidence="6 7" key="1">
    <citation type="submission" date="2017-08" db="EMBL/GenBank/DDBJ databases">
        <title>Substantial Increase in Enzyme Production by Combined Drug-Resistance Mutations in Paenibacillus agaridevorans.</title>
        <authorList>
            <person name="Tanaka Y."/>
            <person name="Funane K."/>
            <person name="Hosaka T."/>
            <person name="Shiwa Y."/>
            <person name="Fujita N."/>
            <person name="Miyazaki T."/>
            <person name="Yoshikawa H."/>
            <person name="Murakami K."/>
            <person name="Kasahara K."/>
            <person name="Inaoka T."/>
            <person name="Hiraga Y."/>
            <person name="Ochi K."/>
        </authorList>
    </citation>
    <scope>NUCLEOTIDE SEQUENCE [LARGE SCALE GENOMIC DNA]</scope>
    <source>
        <strain evidence="6 7">T-3040</strain>
    </source>
</reference>
<keyword evidence="4" id="KW-1133">Transmembrane helix</keyword>
<dbReference type="Pfam" id="PF17853">
    <property type="entry name" value="GGDEF_2"/>
    <property type="match status" value="1"/>
</dbReference>
<sequence>MRFRFRDYDSRIVIILLLVAIPPFLIASIYQINIYLKQTITLVDAKNESELIRTGTFMNQMLEQVRDGVLEGMKNEQFMKTQRTGDKLQVLKSLNKAVNSSKYLEQVMYYNEAEDYMLVSNYGIVSDVHSSPYNWVTAEAAEMENYQIKVMEARSLDIHGSHKYVSSLLAKLPTGTSQSYLNYTINLEKLYNDFLQKLNVDGGVYNYYLTDLEGKIVYHQDLSLLGVHMQNNPAASSLNNKIVISSYPIQAMKWNLVSEVNMYQLSSGIYKTRDQMIVFLTIMVVVILAMAVLGAKQLYMPISQLKLRLHNSEHLLKKTLVHNLVKERFTESSDIERYLDEYPANLIIVILTIHSQIDRTTDDSGLAEEIETCLRAHFNIDLFVESDKQYVVLLKLHDDDRDTFTNNLTLSFNDRLLEELTISVGGIYPIKKIHHSYIEALYAYNMGRIYSSDTNVYSYSQLPADFRQQQIKDPTMDELELAIRQHNVQTYTEIIDMMLSENRSVMEYNYNLYQYITLLIRLYDQESVRFLSEINELITDKGIMNAAAVKQFFISKFSNFNTEYRQDFNDYVARVEQYIAEFYATNFSMDDVADYVGVNRKYLSQLFKKQYNMTLTDYVSQYRIEQAKLLLADTKMKINDIGSNVGFNSKSYFTKVFKMLTGITPTEYRELAWNRNKEGGDES</sequence>
<dbReference type="EMBL" id="BDQX01000047">
    <property type="protein sequence ID" value="GBG06486.1"/>
    <property type="molecule type" value="Genomic_DNA"/>
</dbReference>
<keyword evidence="2 6" id="KW-0238">DNA-binding</keyword>
<dbReference type="Pfam" id="PF12833">
    <property type="entry name" value="HTH_18"/>
    <property type="match status" value="1"/>
</dbReference>
<evidence type="ECO:0000256" key="2">
    <source>
        <dbReference type="ARBA" id="ARBA00023125"/>
    </source>
</evidence>
<dbReference type="RefSeq" id="WP_108991773.1">
    <property type="nucleotide sequence ID" value="NZ_BDQX01000047.1"/>
</dbReference>
<organism evidence="6 7">
    <name type="scientific">Paenibacillus agaridevorans</name>
    <dbReference type="NCBI Taxonomy" id="171404"/>
    <lineage>
        <taxon>Bacteria</taxon>
        <taxon>Bacillati</taxon>
        <taxon>Bacillota</taxon>
        <taxon>Bacilli</taxon>
        <taxon>Bacillales</taxon>
        <taxon>Paenibacillaceae</taxon>
        <taxon>Paenibacillus</taxon>
    </lineage>
</organism>
<evidence type="ECO:0000256" key="1">
    <source>
        <dbReference type="ARBA" id="ARBA00023015"/>
    </source>
</evidence>